<keyword evidence="3" id="KW-1185">Reference proteome</keyword>
<dbReference type="Proteomes" id="UP000324222">
    <property type="component" value="Unassembled WGS sequence"/>
</dbReference>
<protein>
    <submittedName>
        <fullName evidence="2">Uncharacterized protein</fullName>
    </submittedName>
</protein>
<dbReference type="EMBL" id="VSRR010082957">
    <property type="protein sequence ID" value="MPC90018.1"/>
    <property type="molecule type" value="Genomic_DNA"/>
</dbReference>
<dbReference type="AlphaFoldDB" id="A0A5B7JAQ7"/>
<feature type="region of interest" description="Disordered" evidence="1">
    <location>
        <begin position="59"/>
        <end position="79"/>
    </location>
</feature>
<reference evidence="2 3" key="1">
    <citation type="submission" date="2019-05" db="EMBL/GenBank/DDBJ databases">
        <title>Another draft genome of Portunus trituberculatus and its Hox gene families provides insights of decapod evolution.</title>
        <authorList>
            <person name="Jeong J.-H."/>
            <person name="Song I."/>
            <person name="Kim S."/>
            <person name="Choi T."/>
            <person name="Kim D."/>
            <person name="Ryu S."/>
            <person name="Kim W."/>
        </authorList>
    </citation>
    <scope>NUCLEOTIDE SEQUENCE [LARGE SCALE GENOMIC DNA]</scope>
    <source>
        <tissue evidence="2">Muscle</tissue>
    </source>
</reference>
<name>A0A5B7JAQ7_PORTR</name>
<sequence>MTLLPALPQANASDDKTGLILGLGESGYSSVLRTTSPTVTRGLRGSRPSTIQGVLPSLWKVNKPGPEEGEGLEGVVAGR</sequence>
<comment type="caution">
    <text evidence="2">The sequence shown here is derived from an EMBL/GenBank/DDBJ whole genome shotgun (WGS) entry which is preliminary data.</text>
</comment>
<evidence type="ECO:0000313" key="3">
    <source>
        <dbReference type="Proteomes" id="UP000324222"/>
    </source>
</evidence>
<organism evidence="2 3">
    <name type="scientific">Portunus trituberculatus</name>
    <name type="common">Swimming crab</name>
    <name type="synonym">Neptunus trituberculatus</name>
    <dbReference type="NCBI Taxonomy" id="210409"/>
    <lineage>
        <taxon>Eukaryota</taxon>
        <taxon>Metazoa</taxon>
        <taxon>Ecdysozoa</taxon>
        <taxon>Arthropoda</taxon>
        <taxon>Crustacea</taxon>
        <taxon>Multicrustacea</taxon>
        <taxon>Malacostraca</taxon>
        <taxon>Eumalacostraca</taxon>
        <taxon>Eucarida</taxon>
        <taxon>Decapoda</taxon>
        <taxon>Pleocyemata</taxon>
        <taxon>Brachyura</taxon>
        <taxon>Eubrachyura</taxon>
        <taxon>Portunoidea</taxon>
        <taxon>Portunidae</taxon>
        <taxon>Portuninae</taxon>
        <taxon>Portunus</taxon>
    </lineage>
</organism>
<evidence type="ECO:0000313" key="2">
    <source>
        <dbReference type="EMBL" id="MPC90018.1"/>
    </source>
</evidence>
<proteinExistence type="predicted"/>
<evidence type="ECO:0000256" key="1">
    <source>
        <dbReference type="SAM" id="MobiDB-lite"/>
    </source>
</evidence>
<accession>A0A5B7JAQ7</accession>
<gene>
    <name evidence="2" type="ORF">E2C01_084985</name>
</gene>